<evidence type="ECO:0000256" key="1">
    <source>
        <dbReference type="ARBA" id="ARBA00022679"/>
    </source>
</evidence>
<evidence type="ECO:0000313" key="4">
    <source>
        <dbReference type="Proteomes" id="UP000469430"/>
    </source>
</evidence>
<dbReference type="PANTHER" id="PTHR46401">
    <property type="entry name" value="GLYCOSYLTRANSFERASE WBBK-RELATED"/>
    <property type="match status" value="1"/>
</dbReference>
<dbReference type="AlphaFoldDB" id="A0A6I4TT42"/>
<dbReference type="GO" id="GO:0009103">
    <property type="term" value="P:lipopolysaccharide biosynthetic process"/>
    <property type="evidence" value="ECO:0007669"/>
    <property type="project" value="TreeGrafter"/>
</dbReference>
<keyword evidence="1 3" id="KW-0808">Transferase</keyword>
<dbReference type="SUPFAM" id="SSF53756">
    <property type="entry name" value="UDP-Glycosyltransferase/glycogen phosphorylase"/>
    <property type="match status" value="1"/>
</dbReference>
<evidence type="ECO:0000259" key="2">
    <source>
        <dbReference type="Pfam" id="PF00534"/>
    </source>
</evidence>
<dbReference type="InterPro" id="IPR001296">
    <property type="entry name" value="Glyco_trans_1"/>
</dbReference>
<dbReference type="Proteomes" id="UP000469430">
    <property type="component" value="Unassembled WGS sequence"/>
</dbReference>
<dbReference type="EMBL" id="WTYJ01000001">
    <property type="protein sequence ID" value="MXO99136.1"/>
    <property type="molecule type" value="Genomic_DNA"/>
</dbReference>
<keyword evidence="4" id="KW-1185">Reference proteome</keyword>
<accession>A0A6I4TT42</accession>
<dbReference type="OrthoDB" id="9790710at2"/>
<feature type="domain" description="Glycosyl transferase family 1" evidence="2">
    <location>
        <begin position="172"/>
        <end position="302"/>
    </location>
</feature>
<comment type="caution">
    <text evidence="3">The sequence shown here is derived from an EMBL/GenBank/DDBJ whole genome shotgun (WGS) entry which is preliminary data.</text>
</comment>
<dbReference type="GO" id="GO:0016757">
    <property type="term" value="F:glycosyltransferase activity"/>
    <property type="evidence" value="ECO:0007669"/>
    <property type="project" value="InterPro"/>
</dbReference>
<sequence>MRTIGVDGHVLTGRFQGTRSTLSALLRAVAPKIGSRRLIVYSDAPDEARAMLGVDGFQYESLNHVGSIKRLLNLFPKLFRRDNVDVGVFQYMAPLTGRHIVFIHDLLPITHPHLFPLKMRIRTRIFFSLAIWRAAMVIAVSEFTKGEIARLYPGCVNRITTVLNGPSFPVETFQQPRRPAGERYILNVGRIEPRKNVPMLVDAFLKADLPDVKLVLVGSHDNGFDYKLPADPRIVWKQGIDNDELINLYRGAELVVYPSEAEGFGIPLLDALLFGIPVISSRLTAMSEIATGNAVLFDPTEAGAGQWLAGRIRGHFTDQPVAVPTAEQRRDLLARFNWDRAADDFLIAVDAATR</sequence>
<dbReference type="Gene3D" id="3.40.50.2000">
    <property type="entry name" value="Glycogen Phosphorylase B"/>
    <property type="match status" value="1"/>
</dbReference>
<organism evidence="3 4">
    <name type="scientific">Croceibacterium xixiisoli</name>
    <dbReference type="NCBI Taxonomy" id="1476466"/>
    <lineage>
        <taxon>Bacteria</taxon>
        <taxon>Pseudomonadati</taxon>
        <taxon>Pseudomonadota</taxon>
        <taxon>Alphaproteobacteria</taxon>
        <taxon>Sphingomonadales</taxon>
        <taxon>Erythrobacteraceae</taxon>
        <taxon>Croceibacterium</taxon>
    </lineage>
</organism>
<proteinExistence type="predicted"/>
<reference evidence="3 4" key="1">
    <citation type="submission" date="2019-12" db="EMBL/GenBank/DDBJ databases">
        <title>Genomic-based taxomic classification of the family Erythrobacteraceae.</title>
        <authorList>
            <person name="Xu L."/>
        </authorList>
    </citation>
    <scope>NUCLEOTIDE SEQUENCE [LARGE SCALE GENOMIC DNA]</scope>
    <source>
        <strain evidence="3 4">S36</strain>
    </source>
</reference>
<gene>
    <name evidence="3" type="ORF">GRI97_09055</name>
</gene>
<dbReference type="CDD" id="cd03809">
    <property type="entry name" value="GT4_MtfB-like"/>
    <property type="match status" value="1"/>
</dbReference>
<protein>
    <submittedName>
        <fullName evidence="3">Glycosyltransferase</fullName>
    </submittedName>
</protein>
<dbReference type="RefSeq" id="WP_161390713.1">
    <property type="nucleotide sequence ID" value="NZ_JBHSCP010000001.1"/>
</dbReference>
<evidence type="ECO:0000313" key="3">
    <source>
        <dbReference type="EMBL" id="MXO99136.1"/>
    </source>
</evidence>
<dbReference type="Pfam" id="PF00534">
    <property type="entry name" value="Glycos_transf_1"/>
    <property type="match status" value="1"/>
</dbReference>
<name>A0A6I4TT42_9SPHN</name>
<dbReference type="PANTHER" id="PTHR46401:SF2">
    <property type="entry name" value="GLYCOSYLTRANSFERASE WBBK-RELATED"/>
    <property type="match status" value="1"/>
</dbReference>